<dbReference type="Gene3D" id="3.20.20.80">
    <property type="entry name" value="Glycosidases"/>
    <property type="match status" value="1"/>
</dbReference>
<evidence type="ECO:0000259" key="2">
    <source>
        <dbReference type="Pfam" id="PF16586"/>
    </source>
</evidence>
<dbReference type="SMART" id="SM00612">
    <property type="entry name" value="Kelch"/>
    <property type="match status" value="4"/>
</dbReference>
<comment type="caution">
    <text evidence="3">The sequence shown here is derived from an EMBL/GenBank/DDBJ whole genome shotgun (WGS) entry which is preliminary data.</text>
</comment>
<evidence type="ECO:0000313" key="4">
    <source>
        <dbReference type="Proteomes" id="UP000253083"/>
    </source>
</evidence>
<feature type="domain" description="DUF5060" evidence="2">
    <location>
        <begin position="359"/>
        <end position="439"/>
    </location>
</feature>
<dbReference type="OrthoDB" id="246387at2"/>
<dbReference type="Pfam" id="PF12904">
    <property type="entry name" value="Collagen_bind_2"/>
    <property type="match status" value="1"/>
</dbReference>
<dbReference type="AlphaFoldDB" id="A0A395JRK6"/>
<feature type="domain" description="Putative collagen-binding" evidence="1">
    <location>
        <begin position="858"/>
        <end position="933"/>
    </location>
</feature>
<organism evidence="3 4">
    <name type="scientific">Arenicella xantha</name>
    <dbReference type="NCBI Taxonomy" id="644221"/>
    <lineage>
        <taxon>Bacteria</taxon>
        <taxon>Pseudomonadati</taxon>
        <taxon>Pseudomonadota</taxon>
        <taxon>Gammaproteobacteria</taxon>
        <taxon>Arenicellales</taxon>
        <taxon>Arenicellaceae</taxon>
        <taxon>Arenicella</taxon>
    </lineage>
</organism>
<protein>
    <submittedName>
        <fullName evidence="3">N-acetylneuraminic acid mutarotase</fullName>
    </submittedName>
</protein>
<keyword evidence="4" id="KW-1185">Reference proteome</keyword>
<dbReference type="Gene3D" id="2.120.10.80">
    <property type="entry name" value="Kelch-type beta propeller"/>
    <property type="match status" value="2"/>
</dbReference>
<dbReference type="Pfam" id="PF24681">
    <property type="entry name" value="Kelch_KLHDC2_KLHL20_DRC7"/>
    <property type="match status" value="1"/>
</dbReference>
<dbReference type="Proteomes" id="UP000253083">
    <property type="component" value="Unassembled WGS sequence"/>
</dbReference>
<evidence type="ECO:0000313" key="3">
    <source>
        <dbReference type="EMBL" id="RBP53195.1"/>
    </source>
</evidence>
<name>A0A395JRK6_9GAMM</name>
<gene>
    <name evidence="3" type="ORF">DFR28_101580</name>
</gene>
<dbReference type="InParanoid" id="A0A395JRK6"/>
<dbReference type="Pfam" id="PF01344">
    <property type="entry name" value="Kelch_1"/>
    <property type="match status" value="1"/>
</dbReference>
<dbReference type="EMBL" id="QNRT01000001">
    <property type="protein sequence ID" value="RBP53195.1"/>
    <property type="molecule type" value="Genomic_DNA"/>
</dbReference>
<dbReference type="RefSeq" id="WP_113952786.1">
    <property type="nucleotide sequence ID" value="NZ_QNRT01000001.1"/>
</dbReference>
<dbReference type="PANTHER" id="PTHR45632">
    <property type="entry name" value="LD33804P"/>
    <property type="match status" value="1"/>
</dbReference>
<dbReference type="PROSITE" id="PS51257">
    <property type="entry name" value="PROKAR_LIPOPROTEIN"/>
    <property type="match status" value="1"/>
</dbReference>
<accession>A0A395JRK6</accession>
<dbReference type="Gene3D" id="2.60.40.10">
    <property type="entry name" value="Immunoglobulins"/>
    <property type="match status" value="1"/>
</dbReference>
<dbReference type="Pfam" id="PF16586">
    <property type="entry name" value="DUF5060"/>
    <property type="match status" value="1"/>
</dbReference>
<dbReference type="InterPro" id="IPR024749">
    <property type="entry name" value="Collagen-bd_put"/>
</dbReference>
<dbReference type="InterPro" id="IPR015915">
    <property type="entry name" value="Kelch-typ_b-propeller"/>
</dbReference>
<reference evidence="3 4" key="1">
    <citation type="submission" date="2018-06" db="EMBL/GenBank/DDBJ databases">
        <title>Genomic Encyclopedia of Type Strains, Phase IV (KMG-IV): sequencing the most valuable type-strain genomes for metagenomic binning, comparative biology and taxonomic classification.</title>
        <authorList>
            <person name="Goeker M."/>
        </authorList>
    </citation>
    <scope>NUCLEOTIDE SEQUENCE [LARGE SCALE GENOMIC DNA]</scope>
    <source>
        <strain evidence="3 4">DSM 24032</strain>
    </source>
</reference>
<sequence>MSRKSFTWQVGRILLLAPLLLGLFACQPDEPWQWESVTVIGQPTARHEASMVAHNGKIYLLGGRRINPVDVFDPQTNEWVAKASTPIELHHFQAVSLGDAIYIVGAMTGQYPNETPLDKVIAYYPASNTFKYLHEIPVERRRGGAGVAVHNGKLYVVGGITNGHVDGYKPWLDEYDPVSGEWRVLPDAQFARDHVQAAINNDKLYVFAGRTSRQRTDEVMSLLVEHGEVFDLNAEQWLPVTNQLALPHLRAGNMLMFWNNEIIIGGGESHLQESAHREVDAFDTKTQQWRRWPDLLEGRHGTGFVVLNDYVYTASGSANRGGGPELTSMERLKLPLALDSGASNKGELPVTIDETPVYQLWHTVELDFVGPDTSESDVDNPFLNKRLDVEFTHALSQKTIRGFYAADGNAAETSADSGAIWRVRFTPHIKGKWTYRASLRSGENIAIQELSDSMTVLPLESSVGEFLVVGSDKDQSDFRAHGHLAVDRSYFRFRDTGEYWIKAGANSPENLLGYFEFDGTYRVGRADRDGDAVAGEGLHQFKPHAADWQLGDPSWQEGKGKNLIGAMNYLAAKGMNASYFLTMNINGDGNDVWPYVKHDELSRFDVSKLAQWEILFEHMQSKGILLHIVTQETENERLLDDGDVGPQRQLYLNEMIARFAHHPGLIWNLGEENGPAEWSPVAQSDDQRLAMSTYIKAHDPYQHPVLLHTHSTPDDKDRILPPQLGHADLDGLSFQVHLREQVYDELVRWRQRSREAGHEWLITMDEIGEWHTAALPDSLDPNHDTLRRYALWGSLMAGGAGVEWYFGAKYPANDLTSEDWRLRDRLWTITDHARGFFQRHVPFWAMQATPNLTSVEGAYMFAKQGDVYLLYSPVANDLKLDLTSVTGEFAVHWFDPLNGDDLQVSDVKTVQGGRLRYLGQPPSDASRDWVVLLRRLVSTHEE</sequence>
<dbReference type="SUPFAM" id="SSF117281">
    <property type="entry name" value="Kelch motif"/>
    <property type="match status" value="1"/>
</dbReference>
<dbReference type="InterPro" id="IPR006652">
    <property type="entry name" value="Kelch_1"/>
</dbReference>
<dbReference type="InterPro" id="IPR013783">
    <property type="entry name" value="Ig-like_fold"/>
</dbReference>
<evidence type="ECO:0000259" key="1">
    <source>
        <dbReference type="Pfam" id="PF12904"/>
    </source>
</evidence>
<proteinExistence type="predicted"/>
<dbReference type="InterPro" id="IPR032260">
    <property type="entry name" value="DUF5060"/>
</dbReference>